<protein>
    <recommendedName>
        <fullName evidence="5 6">Dephospho-CoA kinase</fullName>
        <ecNumber evidence="5 6">2.7.1.24</ecNumber>
    </recommendedName>
    <alternativeName>
        <fullName evidence="5">Dephosphocoenzyme A kinase</fullName>
    </alternativeName>
</protein>
<dbReference type="AlphaFoldDB" id="A0AAW7X8N7"/>
<comment type="caution">
    <text evidence="7">The sequence shown here is derived from an EMBL/GenBank/DDBJ whole genome shotgun (WGS) entry which is preliminary data.</text>
</comment>
<dbReference type="EC" id="2.7.1.24" evidence="5 6"/>
<keyword evidence="4 5" id="KW-0173">Coenzyme A biosynthesis</keyword>
<keyword evidence="2 5" id="KW-0547">Nucleotide-binding</keyword>
<evidence type="ECO:0000313" key="8">
    <source>
        <dbReference type="Proteomes" id="UP001169760"/>
    </source>
</evidence>
<dbReference type="SUPFAM" id="SSF52540">
    <property type="entry name" value="P-loop containing nucleoside triphosphate hydrolases"/>
    <property type="match status" value="1"/>
</dbReference>
<organism evidence="7 8">
    <name type="scientific">Saccharophagus degradans</name>
    <dbReference type="NCBI Taxonomy" id="86304"/>
    <lineage>
        <taxon>Bacteria</taxon>
        <taxon>Pseudomonadati</taxon>
        <taxon>Pseudomonadota</taxon>
        <taxon>Gammaproteobacteria</taxon>
        <taxon>Cellvibrionales</taxon>
        <taxon>Cellvibrionaceae</taxon>
        <taxon>Saccharophagus</taxon>
    </lineage>
</organism>
<dbReference type="Proteomes" id="UP001169760">
    <property type="component" value="Unassembled WGS sequence"/>
</dbReference>
<evidence type="ECO:0000313" key="7">
    <source>
        <dbReference type="EMBL" id="MDO6423217.1"/>
    </source>
</evidence>
<sequence length="203" mass="22610">MALVIGVTGGIGSGKTTVTNMFEPLGIEVVDTDLIAREVVQPQHPCLKAITQRYGPQILLADGNLNRKKLRDIVFADNSERLWLESVTHPAIRQLTVQRLRAAKSPYVILSSPLLLETDQYTLTDKIVAVDVDEAQQIERASARDGQSVEQIQAIMQKQITRQARLTKADYVIDNSQTLEHTHSQVQALHQTFTMLATAIEQK</sequence>
<dbReference type="GO" id="GO:0005737">
    <property type="term" value="C:cytoplasm"/>
    <property type="evidence" value="ECO:0007669"/>
    <property type="project" value="UniProtKB-SubCell"/>
</dbReference>
<keyword evidence="5 7" id="KW-0418">Kinase</keyword>
<keyword evidence="5 7" id="KW-0808">Transferase</keyword>
<comment type="similarity">
    <text evidence="1 5">Belongs to the CoaE family.</text>
</comment>
<dbReference type="RefSeq" id="WP_303492946.1">
    <property type="nucleotide sequence ID" value="NZ_JAUOPB010000008.1"/>
</dbReference>
<dbReference type="Pfam" id="PF01121">
    <property type="entry name" value="CoaE"/>
    <property type="match status" value="1"/>
</dbReference>
<comment type="function">
    <text evidence="5">Catalyzes the phosphorylation of the 3'-hydroxyl group of dephosphocoenzyme A to form coenzyme A.</text>
</comment>
<evidence type="ECO:0000256" key="4">
    <source>
        <dbReference type="ARBA" id="ARBA00022993"/>
    </source>
</evidence>
<dbReference type="PANTHER" id="PTHR10695">
    <property type="entry name" value="DEPHOSPHO-COA KINASE-RELATED"/>
    <property type="match status" value="1"/>
</dbReference>
<dbReference type="EMBL" id="JAUOPB010000008">
    <property type="protein sequence ID" value="MDO6423217.1"/>
    <property type="molecule type" value="Genomic_DNA"/>
</dbReference>
<comment type="catalytic activity">
    <reaction evidence="5">
        <text>3'-dephospho-CoA + ATP = ADP + CoA + H(+)</text>
        <dbReference type="Rhea" id="RHEA:18245"/>
        <dbReference type="ChEBI" id="CHEBI:15378"/>
        <dbReference type="ChEBI" id="CHEBI:30616"/>
        <dbReference type="ChEBI" id="CHEBI:57287"/>
        <dbReference type="ChEBI" id="CHEBI:57328"/>
        <dbReference type="ChEBI" id="CHEBI:456216"/>
        <dbReference type="EC" id="2.7.1.24"/>
    </reaction>
</comment>
<proteinExistence type="inferred from homology"/>
<evidence type="ECO:0000256" key="2">
    <source>
        <dbReference type="ARBA" id="ARBA00022741"/>
    </source>
</evidence>
<dbReference type="Gene3D" id="3.40.50.300">
    <property type="entry name" value="P-loop containing nucleotide triphosphate hydrolases"/>
    <property type="match status" value="1"/>
</dbReference>
<comment type="subcellular location">
    <subcellularLocation>
        <location evidence="5">Cytoplasm</location>
    </subcellularLocation>
</comment>
<evidence type="ECO:0000256" key="1">
    <source>
        <dbReference type="ARBA" id="ARBA00009018"/>
    </source>
</evidence>
<evidence type="ECO:0000256" key="3">
    <source>
        <dbReference type="ARBA" id="ARBA00022840"/>
    </source>
</evidence>
<reference evidence="7" key="1">
    <citation type="submission" date="2023-07" db="EMBL/GenBank/DDBJ databases">
        <title>Genome content predicts the carbon catabolic preferences of heterotrophic bacteria.</title>
        <authorList>
            <person name="Gralka M."/>
        </authorList>
    </citation>
    <scope>NUCLEOTIDE SEQUENCE</scope>
    <source>
        <strain evidence="7">I3M17_2</strain>
    </source>
</reference>
<dbReference type="NCBIfam" id="TIGR00152">
    <property type="entry name" value="dephospho-CoA kinase"/>
    <property type="match status" value="1"/>
</dbReference>
<dbReference type="InterPro" id="IPR027417">
    <property type="entry name" value="P-loop_NTPase"/>
</dbReference>
<dbReference type="GO" id="GO:0015937">
    <property type="term" value="P:coenzyme A biosynthetic process"/>
    <property type="evidence" value="ECO:0007669"/>
    <property type="project" value="UniProtKB-UniRule"/>
</dbReference>
<dbReference type="InterPro" id="IPR001977">
    <property type="entry name" value="Depp_CoAkinase"/>
</dbReference>
<keyword evidence="3 5" id="KW-0067">ATP-binding</keyword>
<keyword evidence="5" id="KW-0963">Cytoplasm</keyword>
<accession>A0AAW7X8N7</accession>
<comment type="pathway">
    <text evidence="5">Cofactor biosynthesis; coenzyme A biosynthesis; CoA from (R)-pantothenate: step 5/5.</text>
</comment>
<dbReference type="GO" id="GO:0004140">
    <property type="term" value="F:dephospho-CoA kinase activity"/>
    <property type="evidence" value="ECO:0007669"/>
    <property type="project" value="UniProtKB-UniRule"/>
</dbReference>
<dbReference type="PROSITE" id="PS51219">
    <property type="entry name" value="DPCK"/>
    <property type="match status" value="1"/>
</dbReference>
<dbReference type="CDD" id="cd02022">
    <property type="entry name" value="DPCK"/>
    <property type="match status" value="1"/>
</dbReference>
<dbReference type="GO" id="GO:0005524">
    <property type="term" value="F:ATP binding"/>
    <property type="evidence" value="ECO:0007669"/>
    <property type="project" value="UniProtKB-UniRule"/>
</dbReference>
<feature type="binding site" evidence="5">
    <location>
        <begin position="12"/>
        <end position="17"/>
    </location>
    <ligand>
        <name>ATP</name>
        <dbReference type="ChEBI" id="CHEBI:30616"/>
    </ligand>
</feature>
<evidence type="ECO:0000256" key="6">
    <source>
        <dbReference type="NCBIfam" id="TIGR00152"/>
    </source>
</evidence>
<name>A0AAW7X8N7_9GAMM</name>
<evidence type="ECO:0000256" key="5">
    <source>
        <dbReference type="HAMAP-Rule" id="MF_00376"/>
    </source>
</evidence>
<dbReference type="HAMAP" id="MF_00376">
    <property type="entry name" value="Dephospho_CoA_kinase"/>
    <property type="match status" value="1"/>
</dbReference>
<gene>
    <name evidence="5 7" type="primary">coaE</name>
    <name evidence="7" type="ORF">Q4521_12095</name>
</gene>
<dbReference type="PANTHER" id="PTHR10695:SF46">
    <property type="entry name" value="BIFUNCTIONAL COENZYME A SYNTHASE-RELATED"/>
    <property type="match status" value="1"/>
</dbReference>